<dbReference type="Proteomes" id="UP000198263">
    <property type="component" value="Unassembled WGS sequence"/>
</dbReference>
<feature type="region of interest" description="Disordered" evidence="1">
    <location>
        <begin position="40"/>
        <end position="74"/>
    </location>
</feature>
<gene>
    <name evidence="3" type="ORF">AWB72_03711</name>
</gene>
<evidence type="ECO:0008006" key="5">
    <source>
        <dbReference type="Google" id="ProtNLM"/>
    </source>
</evidence>
<protein>
    <recommendedName>
        <fullName evidence="5">Phosphate starvation-inducible protein PsiF</fullName>
    </recommendedName>
</protein>
<evidence type="ECO:0000256" key="1">
    <source>
        <dbReference type="SAM" id="MobiDB-lite"/>
    </source>
</evidence>
<sequence>MLDVMKLIVPCVVIALLSANVAHADDAASAPAASEAKTLKERLGDKASDEQRVDNCKVPPDKRGAKIRPDACAQ</sequence>
<reference evidence="3 4" key="1">
    <citation type="submission" date="2016-01" db="EMBL/GenBank/DDBJ databases">
        <authorList>
            <person name="Peeters C."/>
        </authorList>
    </citation>
    <scope>NUCLEOTIDE SEQUENCE [LARGE SCALE GENOMIC DNA]</scope>
    <source>
        <strain evidence="3">LMG 29315</strain>
    </source>
</reference>
<name>A0A658R0E9_9BURK</name>
<keyword evidence="4" id="KW-1185">Reference proteome</keyword>
<organism evidence="3 4">
    <name type="scientific">Caballeronia concitans</name>
    <dbReference type="NCBI Taxonomy" id="1777133"/>
    <lineage>
        <taxon>Bacteria</taxon>
        <taxon>Pseudomonadati</taxon>
        <taxon>Pseudomonadota</taxon>
        <taxon>Betaproteobacteria</taxon>
        <taxon>Burkholderiales</taxon>
        <taxon>Burkholderiaceae</taxon>
        <taxon>Caballeronia</taxon>
    </lineage>
</organism>
<keyword evidence="2" id="KW-0732">Signal</keyword>
<proteinExistence type="predicted"/>
<feature type="signal peptide" evidence="2">
    <location>
        <begin position="1"/>
        <end position="24"/>
    </location>
</feature>
<evidence type="ECO:0000313" key="4">
    <source>
        <dbReference type="Proteomes" id="UP000198263"/>
    </source>
</evidence>
<comment type="caution">
    <text evidence="3">The sequence shown here is derived from an EMBL/GenBank/DDBJ whole genome shotgun (WGS) entry which is preliminary data.</text>
</comment>
<evidence type="ECO:0000256" key="2">
    <source>
        <dbReference type="SAM" id="SignalP"/>
    </source>
</evidence>
<evidence type="ECO:0000313" key="3">
    <source>
        <dbReference type="EMBL" id="SAL36972.1"/>
    </source>
</evidence>
<feature type="chain" id="PRO_5025060768" description="Phosphate starvation-inducible protein PsiF" evidence="2">
    <location>
        <begin position="25"/>
        <end position="74"/>
    </location>
</feature>
<dbReference type="AlphaFoldDB" id="A0A658R0E9"/>
<accession>A0A658R0E9</accession>
<dbReference type="EMBL" id="FCNV02000008">
    <property type="protein sequence ID" value="SAL36972.1"/>
    <property type="molecule type" value="Genomic_DNA"/>
</dbReference>